<evidence type="ECO:0000313" key="3">
    <source>
        <dbReference type="Proteomes" id="UP001597168"/>
    </source>
</evidence>
<evidence type="ECO:0000313" key="2">
    <source>
        <dbReference type="EMBL" id="MFD1145756.1"/>
    </source>
</evidence>
<dbReference type="Proteomes" id="UP001597168">
    <property type="component" value="Unassembled WGS sequence"/>
</dbReference>
<keyword evidence="3" id="KW-1185">Reference proteome</keyword>
<accession>A0ABW3QNE3</accession>
<proteinExistence type="predicted"/>
<keyword evidence="1" id="KW-0472">Membrane</keyword>
<keyword evidence="1" id="KW-1133">Transmembrane helix</keyword>
<evidence type="ECO:0000256" key="1">
    <source>
        <dbReference type="SAM" id="Phobius"/>
    </source>
</evidence>
<dbReference type="EMBL" id="JBHTLK010000003">
    <property type="protein sequence ID" value="MFD1145756.1"/>
    <property type="molecule type" value="Genomic_DNA"/>
</dbReference>
<sequence length="305" mass="32707">MDEYRIEDHPDLRDAGWARDAVRRAEREARVRRLRTLPRLPRRRFWGGLAIVVAAVALAWAVFASQPGSEPGSGSPAERRPVDLSEPFAGTAAAAWAEGEAGLVAPEPATVGGFTAEQVADAYARVRQAVVAARLDPRVVRDHDLEPFFGLFAPDLAESLRVLFDGRNDGEAALVVTRVDRGARLADVPPRARGEMVAEVGPQGELVVRTDYTFAYAFAPERPEDVRGPLDVVALSRFQVRYAVRDGDPGVAGLWADSSLGTFHSIGCSAAKRGFLAPAFSEPGLPPGLDFDLGSPSSPVDGCPD</sequence>
<keyword evidence="1" id="KW-0812">Transmembrane</keyword>
<gene>
    <name evidence="2" type="ORF">ACFQ3T_01320</name>
</gene>
<feature type="transmembrane region" description="Helical" evidence="1">
    <location>
        <begin position="45"/>
        <end position="63"/>
    </location>
</feature>
<protein>
    <submittedName>
        <fullName evidence="2">Uncharacterized protein</fullName>
    </submittedName>
</protein>
<dbReference type="RefSeq" id="WP_380718789.1">
    <property type="nucleotide sequence ID" value="NZ_JBHTLK010000003.1"/>
</dbReference>
<name>A0ABW3QNE3_9PSEU</name>
<reference evidence="3" key="1">
    <citation type="journal article" date="2019" name="Int. J. Syst. Evol. Microbiol.">
        <title>The Global Catalogue of Microorganisms (GCM) 10K type strain sequencing project: providing services to taxonomists for standard genome sequencing and annotation.</title>
        <authorList>
            <consortium name="The Broad Institute Genomics Platform"/>
            <consortium name="The Broad Institute Genome Sequencing Center for Infectious Disease"/>
            <person name="Wu L."/>
            <person name="Ma J."/>
        </authorList>
    </citation>
    <scope>NUCLEOTIDE SEQUENCE [LARGE SCALE GENOMIC DNA]</scope>
    <source>
        <strain evidence="3">CCUG 60214</strain>
    </source>
</reference>
<comment type="caution">
    <text evidence="2">The sequence shown here is derived from an EMBL/GenBank/DDBJ whole genome shotgun (WGS) entry which is preliminary data.</text>
</comment>
<organism evidence="2 3">
    <name type="scientific">Saccharothrix hoggarensis</name>
    <dbReference type="NCBI Taxonomy" id="913853"/>
    <lineage>
        <taxon>Bacteria</taxon>
        <taxon>Bacillati</taxon>
        <taxon>Actinomycetota</taxon>
        <taxon>Actinomycetes</taxon>
        <taxon>Pseudonocardiales</taxon>
        <taxon>Pseudonocardiaceae</taxon>
        <taxon>Saccharothrix</taxon>
    </lineage>
</organism>